<dbReference type="PANTHER" id="PTHR33048">
    <property type="entry name" value="PTH11-LIKE INTEGRAL MEMBRANE PROTEIN (AFU_ORTHOLOGUE AFUA_5G11245)"/>
    <property type="match status" value="1"/>
</dbReference>
<gene>
    <name evidence="9" type="ORF">B0J12DRAFT_90376</name>
</gene>
<keyword evidence="10" id="KW-1185">Reference proteome</keyword>
<feature type="transmembrane region" description="Helical" evidence="7">
    <location>
        <begin position="83"/>
        <end position="104"/>
    </location>
</feature>
<evidence type="ECO:0000256" key="1">
    <source>
        <dbReference type="ARBA" id="ARBA00004141"/>
    </source>
</evidence>
<evidence type="ECO:0000313" key="10">
    <source>
        <dbReference type="Proteomes" id="UP000774617"/>
    </source>
</evidence>
<comment type="similarity">
    <text evidence="5">Belongs to the SAT4 family.</text>
</comment>
<dbReference type="InterPro" id="IPR052337">
    <property type="entry name" value="SAT4-like"/>
</dbReference>
<protein>
    <recommendedName>
        <fullName evidence="8">Rhodopsin domain-containing protein</fullName>
    </recommendedName>
</protein>
<feature type="region of interest" description="Disordered" evidence="6">
    <location>
        <begin position="325"/>
        <end position="446"/>
    </location>
</feature>
<name>A0ABQ8GDF5_9PEZI</name>
<organism evidence="9 10">
    <name type="scientific">Macrophomina phaseolina</name>
    <dbReference type="NCBI Taxonomy" id="35725"/>
    <lineage>
        <taxon>Eukaryota</taxon>
        <taxon>Fungi</taxon>
        <taxon>Dikarya</taxon>
        <taxon>Ascomycota</taxon>
        <taxon>Pezizomycotina</taxon>
        <taxon>Dothideomycetes</taxon>
        <taxon>Dothideomycetes incertae sedis</taxon>
        <taxon>Botryosphaeriales</taxon>
        <taxon>Botryosphaeriaceae</taxon>
        <taxon>Macrophomina</taxon>
    </lineage>
</organism>
<feature type="transmembrane region" description="Helical" evidence="7">
    <location>
        <begin position="207"/>
        <end position="229"/>
    </location>
</feature>
<feature type="domain" description="Rhodopsin" evidence="8">
    <location>
        <begin position="67"/>
        <end position="307"/>
    </location>
</feature>
<evidence type="ECO:0000256" key="3">
    <source>
        <dbReference type="ARBA" id="ARBA00022989"/>
    </source>
</evidence>
<proteinExistence type="inferred from homology"/>
<feature type="transmembrane region" description="Helical" evidence="7">
    <location>
        <begin position="241"/>
        <end position="265"/>
    </location>
</feature>
<evidence type="ECO:0000256" key="4">
    <source>
        <dbReference type="ARBA" id="ARBA00023136"/>
    </source>
</evidence>
<comment type="subcellular location">
    <subcellularLocation>
        <location evidence="1">Membrane</location>
        <topology evidence="1">Multi-pass membrane protein</topology>
    </subcellularLocation>
</comment>
<evidence type="ECO:0000256" key="6">
    <source>
        <dbReference type="SAM" id="MobiDB-lite"/>
    </source>
</evidence>
<dbReference type="PANTHER" id="PTHR33048:SF124">
    <property type="entry name" value="INTEGRAL MEMBRANE PROTEIN"/>
    <property type="match status" value="1"/>
</dbReference>
<keyword evidence="4 7" id="KW-0472">Membrane</keyword>
<evidence type="ECO:0000256" key="5">
    <source>
        <dbReference type="ARBA" id="ARBA00038359"/>
    </source>
</evidence>
<dbReference type="InterPro" id="IPR049326">
    <property type="entry name" value="Rhodopsin_dom_fungi"/>
</dbReference>
<feature type="transmembrane region" description="Helical" evidence="7">
    <location>
        <begin position="51"/>
        <end position="71"/>
    </location>
</feature>
<sequence>MAATYTSTLAATVSGSLVPTATHTIVAPLAAPSGYVVDFEHPKRKGDVDGYWVHAFGIFFALGFLIMRIYVKLRVTPPLNWEDALLALGWICGWACQIIFVYMWAREIQGLHAWEMSIERFDEYNILIIVGPALFALCQFFAKLSILLFYHRLAPMRWFRLSVYALGVLFAIYTVGIIALMVFPCTPIAMSWDFHITDGHCINRTGIFMASALVNIAGEIATLVVPMPILMKLQMPRMQKVGLFCMFGVGMLTCITSIVRLVVLFPLLAYPDRDRPWSYSIACVWIIAEANLVTVCGCLPVAKKFLRHVAPRLLGESAASSKYLGRAAGRDDEESTQLRTIGGIRTRGKRGGRDYALEVEEEEDGESEEGDDVDGSGNRGKSSLGDEEARRAEAWSDGGSETAIIVKKTTVIEYTEEREESSPSPGGSAVRKSHQGVPMGLPGVLR</sequence>
<dbReference type="Pfam" id="PF20684">
    <property type="entry name" value="Fung_rhodopsin"/>
    <property type="match status" value="1"/>
</dbReference>
<evidence type="ECO:0000256" key="7">
    <source>
        <dbReference type="SAM" id="Phobius"/>
    </source>
</evidence>
<feature type="transmembrane region" description="Helical" evidence="7">
    <location>
        <begin position="277"/>
        <end position="302"/>
    </location>
</feature>
<evidence type="ECO:0000256" key="2">
    <source>
        <dbReference type="ARBA" id="ARBA00022692"/>
    </source>
</evidence>
<dbReference type="Proteomes" id="UP000774617">
    <property type="component" value="Unassembled WGS sequence"/>
</dbReference>
<feature type="transmembrane region" description="Helical" evidence="7">
    <location>
        <begin position="161"/>
        <end position="183"/>
    </location>
</feature>
<accession>A0ABQ8GDF5</accession>
<keyword evidence="3 7" id="KW-1133">Transmembrane helix</keyword>
<evidence type="ECO:0000313" key="9">
    <source>
        <dbReference type="EMBL" id="KAH7050237.1"/>
    </source>
</evidence>
<dbReference type="EMBL" id="JAGTJR010000013">
    <property type="protein sequence ID" value="KAH7050237.1"/>
    <property type="molecule type" value="Genomic_DNA"/>
</dbReference>
<evidence type="ECO:0000259" key="8">
    <source>
        <dbReference type="Pfam" id="PF20684"/>
    </source>
</evidence>
<reference evidence="9 10" key="1">
    <citation type="journal article" date="2021" name="Nat. Commun.">
        <title>Genetic determinants of endophytism in the Arabidopsis root mycobiome.</title>
        <authorList>
            <person name="Mesny F."/>
            <person name="Miyauchi S."/>
            <person name="Thiergart T."/>
            <person name="Pickel B."/>
            <person name="Atanasova L."/>
            <person name="Karlsson M."/>
            <person name="Huettel B."/>
            <person name="Barry K.W."/>
            <person name="Haridas S."/>
            <person name="Chen C."/>
            <person name="Bauer D."/>
            <person name="Andreopoulos W."/>
            <person name="Pangilinan J."/>
            <person name="LaButti K."/>
            <person name="Riley R."/>
            <person name="Lipzen A."/>
            <person name="Clum A."/>
            <person name="Drula E."/>
            <person name="Henrissat B."/>
            <person name="Kohler A."/>
            <person name="Grigoriev I.V."/>
            <person name="Martin F.M."/>
            <person name="Hacquard S."/>
        </authorList>
    </citation>
    <scope>NUCLEOTIDE SEQUENCE [LARGE SCALE GENOMIC DNA]</scope>
    <source>
        <strain evidence="9 10">MPI-SDFR-AT-0080</strain>
    </source>
</reference>
<keyword evidence="2 7" id="KW-0812">Transmembrane</keyword>
<feature type="transmembrane region" description="Helical" evidence="7">
    <location>
        <begin position="124"/>
        <end position="149"/>
    </location>
</feature>
<feature type="compositionally biased region" description="Acidic residues" evidence="6">
    <location>
        <begin position="357"/>
        <end position="374"/>
    </location>
</feature>
<comment type="caution">
    <text evidence="9">The sequence shown here is derived from an EMBL/GenBank/DDBJ whole genome shotgun (WGS) entry which is preliminary data.</text>
</comment>